<comment type="caution">
    <text evidence="2">The sequence shown here is derived from an EMBL/GenBank/DDBJ whole genome shotgun (WGS) entry which is preliminary data.</text>
</comment>
<sequence>MSARLIPAQPVFVNNAEREVWERLAAQLGEDDVLLANQRLTDHEQDHEADLVVLMPDAGIVVVEVKGGGIEVDKQGRWWQYGGGSRRIDPVRQARKNKHALREYVQKDPRWRDSSIGRVRWAHTVVTPYASVPDDFSLPDCSREMVHGKDDQKHLARRLRGVAGTQETTYPPPTLDDVELIVEILTGRNLMVREVMAEADDREARADRLTQEQAMLLSVTRLLHRVEVRGGAGSGKTVLAMAQAKQLTRGFGERKAQRVALLCYSIGLGEWFKRAFEGEARKSRPAFIGRFEELGREWGAQISADRNDSAFWEKELPAQMAELAAGLPDGKKFDAIIVDEAQDFAEDWWVPLLAALKDPEEGGLYVYSDENQKVFERFGRPPVALVPLVLDHNLRNTRQIAESFGPLAPMRMRPMGGDGPEVEFVHASADDALTVADDQVERLLDDGWPTEHVALITTGARHPEQNSRQEQLGQEGYWRTFWESDDVFYGHVLGCKGLERRAVVLCVNEDGTRDRSKERLYVGLSRATDKLVVVGDAAVVRAAGGDEIGRRLGLSHLAATI</sequence>
<dbReference type="EMBL" id="BMLB01000003">
    <property type="protein sequence ID" value="GGK67932.1"/>
    <property type="molecule type" value="Genomic_DNA"/>
</dbReference>
<name>A0ABQ2F6X3_9MICO</name>
<dbReference type="Gene3D" id="3.40.50.300">
    <property type="entry name" value="P-loop containing nucleotide triphosphate hydrolases"/>
    <property type="match status" value="2"/>
</dbReference>
<keyword evidence="3" id="KW-1185">Reference proteome</keyword>
<evidence type="ECO:0000313" key="2">
    <source>
        <dbReference type="EMBL" id="GGK67932.1"/>
    </source>
</evidence>
<dbReference type="SUPFAM" id="SSF52540">
    <property type="entry name" value="P-loop containing nucleoside triphosphate hydrolases"/>
    <property type="match status" value="1"/>
</dbReference>
<protein>
    <submittedName>
        <fullName evidence="2">Nuclease</fullName>
    </submittedName>
</protein>
<evidence type="ECO:0000313" key="3">
    <source>
        <dbReference type="Proteomes" id="UP000662111"/>
    </source>
</evidence>
<evidence type="ECO:0000259" key="1">
    <source>
        <dbReference type="Pfam" id="PF08378"/>
    </source>
</evidence>
<dbReference type="InterPro" id="IPR027417">
    <property type="entry name" value="P-loop_NTPase"/>
</dbReference>
<dbReference type="Pfam" id="PF08378">
    <property type="entry name" value="NERD"/>
    <property type="match status" value="1"/>
</dbReference>
<gene>
    <name evidence="2" type="ORF">GCM10011509_15390</name>
</gene>
<dbReference type="InterPro" id="IPR011528">
    <property type="entry name" value="NERD"/>
</dbReference>
<dbReference type="Proteomes" id="UP000662111">
    <property type="component" value="Unassembled WGS sequence"/>
</dbReference>
<accession>A0ABQ2F6X3</accession>
<dbReference type="RefSeq" id="WP_029202507.1">
    <property type="nucleotide sequence ID" value="NZ_BMLB01000003.1"/>
</dbReference>
<feature type="domain" description="NERD" evidence="1">
    <location>
        <begin position="15"/>
        <end position="108"/>
    </location>
</feature>
<organism evidence="2 3">
    <name type="scientific">Ornithinimicrobium pekingense</name>
    <dbReference type="NCBI Taxonomy" id="384677"/>
    <lineage>
        <taxon>Bacteria</taxon>
        <taxon>Bacillati</taxon>
        <taxon>Actinomycetota</taxon>
        <taxon>Actinomycetes</taxon>
        <taxon>Micrococcales</taxon>
        <taxon>Ornithinimicrobiaceae</taxon>
        <taxon>Ornithinimicrobium</taxon>
    </lineage>
</organism>
<reference evidence="3" key="1">
    <citation type="journal article" date="2019" name="Int. J. Syst. Evol. Microbiol.">
        <title>The Global Catalogue of Microorganisms (GCM) 10K type strain sequencing project: providing services to taxonomists for standard genome sequencing and annotation.</title>
        <authorList>
            <consortium name="The Broad Institute Genomics Platform"/>
            <consortium name="The Broad Institute Genome Sequencing Center for Infectious Disease"/>
            <person name="Wu L."/>
            <person name="Ma J."/>
        </authorList>
    </citation>
    <scope>NUCLEOTIDE SEQUENCE [LARGE SCALE GENOMIC DNA]</scope>
    <source>
        <strain evidence="3">CGMCC 1.5362</strain>
    </source>
</reference>
<proteinExistence type="predicted"/>